<accession>A0ABY5FUN3</accession>
<protein>
    <submittedName>
        <fullName evidence="3">Class F sortase</fullName>
    </submittedName>
</protein>
<dbReference type="SUPFAM" id="SSF63817">
    <property type="entry name" value="Sortase"/>
    <property type="match status" value="1"/>
</dbReference>
<keyword evidence="4" id="KW-1185">Reference proteome</keyword>
<keyword evidence="1" id="KW-0378">Hydrolase</keyword>
<feature type="signal peptide" evidence="2">
    <location>
        <begin position="1"/>
        <end position="30"/>
    </location>
</feature>
<dbReference type="InterPro" id="IPR005754">
    <property type="entry name" value="Sortase"/>
</dbReference>
<evidence type="ECO:0000256" key="2">
    <source>
        <dbReference type="SAM" id="SignalP"/>
    </source>
</evidence>
<keyword evidence="2" id="KW-0732">Signal</keyword>
<evidence type="ECO:0000313" key="3">
    <source>
        <dbReference type="EMBL" id="UTT62022.1"/>
    </source>
</evidence>
<dbReference type="Gene3D" id="2.40.260.10">
    <property type="entry name" value="Sortase"/>
    <property type="match status" value="1"/>
</dbReference>
<name>A0ABY5FUN3_9MICO</name>
<dbReference type="PROSITE" id="PS51257">
    <property type="entry name" value="PROKAR_LIPOPROTEIN"/>
    <property type="match status" value="1"/>
</dbReference>
<sequence length="215" mass="22438">MTSKSRSTAPITTAMVGLLLLVLSACSAPAAESGGGRGLDDRATLPKANTEVQNAAISLAELNAPPAPGATRVLMPSLGIDMPVEPHGLDAEQLMSLPVSPFRAGWYKFSPGPASDEGATVIAAHVDSLAEGVGPFAQLRRAEVGAAVSVVDAAGVRHEYRVVSVERISKAEVPLDRVFRKDGEPVVVLVTCGGEFDRQADSYKDNYIVTAEKVS</sequence>
<reference evidence="3" key="1">
    <citation type="submission" date="2022-07" db="EMBL/GenBank/DDBJ databases">
        <title>Taxonomic analysis of Microcella humidisoli nov. sp., isolated from riverside soil.</title>
        <authorList>
            <person name="Molina K.M."/>
            <person name="Kim S.B."/>
        </authorList>
    </citation>
    <scope>NUCLEOTIDE SEQUENCE</scope>
    <source>
        <strain evidence="3">MMS21-STM10</strain>
    </source>
</reference>
<proteinExistence type="predicted"/>
<dbReference type="Proteomes" id="UP001060039">
    <property type="component" value="Chromosome"/>
</dbReference>
<dbReference type="InterPro" id="IPR023365">
    <property type="entry name" value="Sortase_dom-sf"/>
</dbReference>
<dbReference type="Pfam" id="PF04203">
    <property type="entry name" value="Sortase"/>
    <property type="match status" value="1"/>
</dbReference>
<evidence type="ECO:0000256" key="1">
    <source>
        <dbReference type="ARBA" id="ARBA00022801"/>
    </source>
</evidence>
<evidence type="ECO:0000313" key="4">
    <source>
        <dbReference type="Proteomes" id="UP001060039"/>
    </source>
</evidence>
<dbReference type="RefSeq" id="WP_255159163.1">
    <property type="nucleotide sequence ID" value="NZ_CP101497.1"/>
</dbReference>
<organism evidence="3 4">
    <name type="scientific">Microcella humidisoli</name>
    <dbReference type="NCBI Taxonomy" id="2963406"/>
    <lineage>
        <taxon>Bacteria</taxon>
        <taxon>Bacillati</taxon>
        <taxon>Actinomycetota</taxon>
        <taxon>Actinomycetes</taxon>
        <taxon>Micrococcales</taxon>
        <taxon>Microbacteriaceae</taxon>
        <taxon>Microcella</taxon>
    </lineage>
</organism>
<dbReference type="EMBL" id="CP101497">
    <property type="protein sequence ID" value="UTT62022.1"/>
    <property type="molecule type" value="Genomic_DNA"/>
</dbReference>
<dbReference type="InterPro" id="IPR042001">
    <property type="entry name" value="Sortase_F"/>
</dbReference>
<dbReference type="CDD" id="cd05829">
    <property type="entry name" value="Sortase_F"/>
    <property type="match status" value="1"/>
</dbReference>
<gene>
    <name evidence="3" type="ORF">NNL39_10135</name>
</gene>
<feature type="chain" id="PRO_5047154659" evidence="2">
    <location>
        <begin position="31"/>
        <end position="215"/>
    </location>
</feature>